<feature type="domain" description="Conserved oligomeric Golgi complex subunit 5 N-terminal" evidence="1">
    <location>
        <begin position="11"/>
        <end position="141"/>
    </location>
</feature>
<name>A0A099NZK7_PICKU</name>
<evidence type="ECO:0000313" key="3">
    <source>
        <dbReference type="Proteomes" id="UP000029867"/>
    </source>
</evidence>
<sequence>MPAIDLSEYKEYTSASFNSAQHANKLLLETNDPQDSTIDLDTAIKRLGFDLKDISSKIEEMMQTNTSTFVKEFEKVEQLKVKTESVKPSINQLKLSFQRLNDEIVKPYNQCTNLQMALKRIHQTNQLLRSLTYATHLLAKIEELDKSENALATKPFKTLNTLASLLREFSNYIRKSNLGMIRIIRDYSQFTTILMKRCDTIIQYQTKNLLKFPIQEYVNPAHISTNNPEEKSIFNIISASVSLDIKKATAIIELFYTASSKHSVNLILRNLNNTKYLPPYIRSLERPAKLVSQLEKELKAIKMNDASTSLWNFLLDDEPFVLLTRDEMENISLLDKFWRDVALGIDSGVKEIVNKGGPIVNSLKKIKPQLELEVTKLVTSSYEEYGSQKGKIETRMMVNSVTNFERRK</sequence>
<protein>
    <recommendedName>
        <fullName evidence="1">Conserved oligomeric Golgi complex subunit 5 N-terminal domain-containing protein</fullName>
    </recommendedName>
</protein>
<dbReference type="EMBL" id="JQFK01000024">
    <property type="protein sequence ID" value="KGK38085.1"/>
    <property type="molecule type" value="Genomic_DNA"/>
</dbReference>
<comment type="caution">
    <text evidence="2">The sequence shown here is derived from an EMBL/GenBank/DDBJ whole genome shotgun (WGS) entry which is preliminary data.</text>
</comment>
<proteinExistence type="predicted"/>
<dbReference type="Pfam" id="PF10392">
    <property type="entry name" value="COG5_N"/>
    <property type="match status" value="1"/>
</dbReference>
<dbReference type="HOGENOM" id="CLU_060138_1_0_1"/>
<dbReference type="Proteomes" id="UP000029867">
    <property type="component" value="Unassembled WGS sequence"/>
</dbReference>
<accession>A0A099NZK7</accession>
<dbReference type="AlphaFoldDB" id="A0A099NZK7"/>
<dbReference type="eggNOG" id="ENOG502QQP3">
    <property type="taxonomic scope" value="Eukaryota"/>
</dbReference>
<reference evidence="3" key="1">
    <citation type="journal article" date="2014" name="Microb. Cell Fact.">
        <title>Exploiting Issatchenkia orientalis SD108 for succinic acid production.</title>
        <authorList>
            <person name="Xiao H."/>
            <person name="Shao Z."/>
            <person name="Jiang Y."/>
            <person name="Dole S."/>
            <person name="Zhao H."/>
        </authorList>
    </citation>
    <scope>NUCLEOTIDE SEQUENCE [LARGE SCALE GENOMIC DNA]</scope>
    <source>
        <strain evidence="3">SD108</strain>
    </source>
</reference>
<evidence type="ECO:0000259" key="1">
    <source>
        <dbReference type="Pfam" id="PF10392"/>
    </source>
</evidence>
<dbReference type="GO" id="GO:0006891">
    <property type="term" value="P:intra-Golgi vesicle-mediated transport"/>
    <property type="evidence" value="ECO:0007669"/>
    <property type="project" value="InterPro"/>
</dbReference>
<dbReference type="VEuPathDB" id="FungiDB:C5L36_0B10240"/>
<gene>
    <name evidence="2" type="ORF">JL09_g2739</name>
</gene>
<organism evidence="2 3">
    <name type="scientific">Pichia kudriavzevii</name>
    <name type="common">Yeast</name>
    <name type="synonym">Issatchenkia orientalis</name>
    <dbReference type="NCBI Taxonomy" id="4909"/>
    <lineage>
        <taxon>Eukaryota</taxon>
        <taxon>Fungi</taxon>
        <taxon>Dikarya</taxon>
        <taxon>Ascomycota</taxon>
        <taxon>Saccharomycotina</taxon>
        <taxon>Pichiomycetes</taxon>
        <taxon>Pichiales</taxon>
        <taxon>Pichiaceae</taxon>
        <taxon>Pichia</taxon>
    </lineage>
</organism>
<dbReference type="PANTHER" id="PTHR13228:SF3">
    <property type="entry name" value="CONSERVED OLIGOMERIC GOLGI COMPLEX SUBUNIT 5"/>
    <property type="match status" value="1"/>
</dbReference>
<dbReference type="PANTHER" id="PTHR13228">
    <property type="entry name" value="CONSERVED OLIGOMERIC GOLGI COMPLEX COMPONENT 5"/>
    <property type="match status" value="1"/>
</dbReference>
<dbReference type="GO" id="GO:0017119">
    <property type="term" value="C:Golgi transport complex"/>
    <property type="evidence" value="ECO:0007669"/>
    <property type="project" value="InterPro"/>
</dbReference>
<dbReference type="InterPro" id="IPR049176">
    <property type="entry name" value="COG5_N"/>
</dbReference>
<evidence type="ECO:0000313" key="2">
    <source>
        <dbReference type="EMBL" id="KGK38085.1"/>
    </source>
</evidence>
<dbReference type="InterPro" id="IPR019465">
    <property type="entry name" value="Cog5"/>
</dbReference>